<comment type="caution">
    <text evidence="1">The sequence shown here is derived from an EMBL/GenBank/DDBJ whole genome shotgun (WGS) entry which is preliminary data.</text>
</comment>
<dbReference type="RefSeq" id="WP_267531916.1">
    <property type="nucleotide sequence ID" value="NZ_JAPNKA010000001.1"/>
</dbReference>
<sequence length="118" mass="13050">MNPIIFEALLVQTQAECLRVILGPYCLEFAAADVDDVQELPPPAGLVEGSAIAARVTLQAGARVMRIASADAYHALLWKHRLPFALASRPNRIFETHEPMRRAEEAFFAARGLRELLP</sequence>
<evidence type="ECO:0000313" key="2">
    <source>
        <dbReference type="Proteomes" id="UP001207654"/>
    </source>
</evidence>
<dbReference type="Proteomes" id="UP001207654">
    <property type="component" value="Unassembled WGS sequence"/>
</dbReference>
<accession>A0ABT3ZU07</accession>
<evidence type="ECO:0000313" key="1">
    <source>
        <dbReference type="EMBL" id="MCY1072893.1"/>
    </source>
</evidence>
<reference evidence="1 2" key="1">
    <citation type="submission" date="2022-11" db="EMBL/GenBank/DDBJ databases">
        <title>Minimal conservation of predation-associated metabolite biosynthetic gene clusters underscores biosynthetic potential of Myxococcota including descriptions for ten novel species: Archangium lansinium sp. nov., Myxococcus landrumus sp. nov., Nannocystis bai.</title>
        <authorList>
            <person name="Ahearne A."/>
            <person name="Stevens C."/>
            <person name="Phillips K."/>
        </authorList>
    </citation>
    <scope>NUCLEOTIDE SEQUENCE [LARGE SCALE GENOMIC DNA]</scope>
    <source>
        <strain evidence="1 2">MIWBW</strain>
    </source>
</reference>
<proteinExistence type="predicted"/>
<organism evidence="1 2">
    <name type="scientific">Archangium lansingense</name>
    <dbReference type="NCBI Taxonomy" id="2995310"/>
    <lineage>
        <taxon>Bacteria</taxon>
        <taxon>Pseudomonadati</taxon>
        <taxon>Myxococcota</taxon>
        <taxon>Myxococcia</taxon>
        <taxon>Myxococcales</taxon>
        <taxon>Cystobacterineae</taxon>
        <taxon>Archangiaceae</taxon>
        <taxon>Archangium</taxon>
    </lineage>
</organism>
<protein>
    <submittedName>
        <fullName evidence="1">Uncharacterized protein</fullName>
    </submittedName>
</protein>
<name>A0ABT3ZU07_9BACT</name>
<dbReference type="EMBL" id="JAPNKA010000001">
    <property type="protein sequence ID" value="MCY1072893.1"/>
    <property type="molecule type" value="Genomic_DNA"/>
</dbReference>
<gene>
    <name evidence="1" type="ORF">OV287_00225</name>
</gene>
<keyword evidence="2" id="KW-1185">Reference proteome</keyword>